<keyword evidence="3" id="KW-1185">Reference proteome</keyword>
<evidence type="ECO:0000313" key="2">
    <source>
        <dbReference type="EMBL" id="MBD0383136.1"/>
    </source>
</evidence>
<evidence type="ECO:0000313" key="3">
    <source>
        <dbReference type="Proteomes" id="UP000650466"/>
    </source>
</evidence>
<keyword evidence="1" id="KW-0812">Transmembrane</keyword>
<keyword evidence="1" id="KW-1133">Transmembrane helix</keyword>
<dbReference type="InterPro" id="IPR019649">
    <property type="entry name" value="DUF2512"/>
</dbReference>
<sequence length="114" mass="12777">MLGKFIIKVLLNSIVVVPLLLWFSEASFTMAFLTGMALSVIAYFVGDQVILRYSKSNNVATTADAFLSFVFLWMVGSYMDWTLSVSELLIIVALLGVVEYLIHMLMLDDTNKVK</sequence>
<dbReference type="Pfam" id="PF10710">
    <property type="entry name" value="DUF2512"/>
    <property type="match status" value="1"/>
</dbReference>
<keyword evidence="1" id="KW-0472">Membrane</keyword>
<dbReference type="Proteomes" id="UP000650466">
    <property type="component" value="Unassembled WGS sequence"/>
</dbReference>
<proteinExistence type="predicted"/>
<feature type="transmembrane region" description="Helical" evidence="1">
    <location>
        <begin position="58"/>
        <end position="76"/>
    </location>
</feature>
<feature type="transmembrane region" description="Helical" evidence="1">
    <location>
        <begin position="88"/>
        <end position="107"/>
    </location>
</feature>
<feature type="transmembrane region" description="Helical" evidence="1">
    <location>
        <begin position="5"/>
        <end position="23"/>
    </location>
</feature>
<dbReference type="EMBL" id="JACVVD010000009">
    <property type="protein sequence ID" value="MBD0383136.1"/>
    <property type="molecule type" value="Genomic_DNA"/>
</dbReference>
<protein>
    <submittedName>
        <fullName evidence="2">DUF2512 family protein</fullName>
    </submittedName>
</protein>
<gene>
    <name evidence="2" type="ORF">ICC18_23785</name>
</gene>
<name>A0A926KUK6_9BACL</name>
<comment type="caution">
    <text evidence="2">The sequence shown here is derived from an EMBL/GenBank/DDBJ whole genome shotgun (WGS) entry which is preliminary data.</text>
</comment>
<accession>A0A926KUK6</accession>
<feature type="transmembrane region" description="Helical" evidence="1">
    <location>
        <begin position="29"/>
        <end position="46"/>
    </location>
</feature>
<reference evidence="2" key="1">
    <citation type="submission" date="2020-09" db="EMBL/GenBank/DDBJ databases">
        <title>Draft Genome Sequence of Paenibacillus sp. WST5.</title>
        <authorList>
            <person name="Bao Z."/>
        </authorList>
    </citation>
    <scope>NUCLEOTIDE SEQUENCE</scope>
    <source>
        <strain evidence="2">WST5</strain>
    </source>
</reference>
<evidence type="ECO:0000256" key="1">
    <source>
        <dbReference type="SAM" id="Phobius"/>
    </source>
</evidence>
<dbReference type="AlphaFoldDB" id="A0A926KUK6"/>
<dbReference type="RefSeq" id="WP_188176904.1">
    <property type="nucleotide sequence ID" value="NZ_JACVVD010000009.1"/>
</dbReference>
<organism evidence="2 3">
    <name type="scientific">Paenibacillus sedimenti</name>
    <dbReference type="NCBI Taxonomy" id="2770274"/>
    <lineage>
        <taxon>Bacteria</taxon>
        <taxon>Bacillati</taxon>
        <taxon>Bacillota</taxon>
        <taxon>Bacilli</taxon>
        <taxon>Bacillales</taxon>
        <taxon>Paenibacillaceae</taxon>
        <taxon>Paenibacillus</taxon>
    </lineage>
</organism>